<accession>A0ABS9YFH2</accession>
<organism evidence="3 4">
    <name type="scientific">Streptomyces cylindrosporus</name>
    <dbReference type="NCBI Taxonomy" id="2927583"/>
    <lineage>
        <taxon>Bacteria</taxon>
        <taxon>Bacillati</taxon>
        <taxon>Actinomycetota</taxon>
        <taxon>Actinomycetes</taxon>
        <taxon>Kitasatosporales</taxon>
        <taxon>Streptomycetaceae</taxon>
        <taxon>Streptomyces</taxon>
    </lineage>
</organism>
<name>A0ABS9YFH2_9ACTN</name>
<keyword evidence="2" id="KW-1133">Transmembrane helix</keyword>
<sequence>MEACGCGEEQIPWTLAKFGVLGTAGLVLGLLVVMMLAGWLLVLAVSLYQRWRHPPVEIDTGADDAEVAESSRDPLGDFTWRPEDG</sequence>
<dbReference type="EMBL" id="JALDAY010000011">
    <property type="protein sequence ID" value="MCI3275949.1"/>
    <property type="molecule type" value="Genomic_DNA"/>
</dbReference>
<feature type="compositionally biased region" description="Basic and acidic residues" evidence="1">
    <location>
        <begin position="69"/>
        <end position="85"/>
    </location>
</feature>
<evidence type="ECO:0000256" key="2">
    <source>
        <dbReference type="SAM" id="Phobius"/>
    </source>
</evidence>
<feature type="region of interest" description="Disordered" evidence="1">
    <location>
        <begin position="61"/>
        <end position="85"/>
    </location>
</feature>
<proteinExistence type="predicted"/>
<keyword evidence="2" id="KW-0812">Transmembrane</keyword>
<comment type="caution">
    <text evidence="3">The sequence shown here is derived from an EMBL/GenBank/DDBJ whole genome shotgun (WGS) entry which is preliminary data.</text>
</comment>
<evidence type="ECO:0000313" key="3">
    <source>
        <dbReference type="EMBL" id="MCI3275949.1"/>
    </source>
</evidence>
<dbReference type="Proteomes" id="UP001165269">
    <property type="component" value="Unassembled WGS sequence"/>
</dbReference>
<protein>
    <submittedName>
        <fullName evidence="3">Uncharacterized protein</fullName>
    </submittedName>
</protein>
<keyword evidence="2" id="KW-0472">Membrane</keyword>
<reference evidence="3" key="1">
    <citation type="submission" date="2022-03" db="EMBL/GenBank/DDBJ databases">
        <title>Streptomyces 7R015 and 7R016 isolated from Barleria lupulina in Thailand.</title>
        <authorList>
            <person name="Kanchanasin P."/>
            <person name="Phongsopitanun W."/>
            <person name="Tanasupawat S."/>
        </authorList>
    </citation>
    <scope>NUCLEOTIDE SEQUENCE</scope>
    <source>
        <strain evidence="3">7R015</strain>
    </source>
</reference>
<evidence type="ECO:0000256" key="1">
    <source>
        <dbReference type="SAM" id="MobiDB-lite"/>
    </source>
</evidence>
<evidence type="ECO:0000313" key="4">
    <source>
        <dbReference type="Proteomes" id="UP001165269"/>
    </source>
</evidence>
<keyword evidence="4" id="KW-1185">Reference proteome</keyword>
<dbReference type="RefSeq" id="WP_242771538.1">
    <property type="nucleotide sequence ID" value="NZ_JALDAY010000011.1"/>
</dbReference>
<gene>
    <name evidence="3" type="ORF">MQP27_33195</name>
</gene>
<feature type="transmembrane region" description="Helical" evidence="2">
    <location>
        <begin position="20"/>
        <end position="45"/>
    </location>
</feature>